<dbReference type="Gene3D" id="3.10.350.10">
    <property type="entry name" value="LysM domain"/>
    <property type="match status" value="1"/>
</dbReference>
<organism evidence="1 2">
    <name type="scientific">Pseudaeromonas sharmana</name>
    <dbReference type="NCBI Taxonomy" id="328412"/>
    <lineage>
        <taxon>Bacteria</taxon>
        <taxon>Pseudomonadati</taxon>
        <taxon>Pseudomonadota</taxon>
        <taxon>Gammaproteobacteria</taxon>
        <taxon>Aeromonadales</taxon>
        <taxon>Aeromonadaceae</taxon>
        <taxon>Pseudaeromonas</taxon>
    </lineage>
</organism>
<keyword evidence="2" id="KW-1185">Reference proteome</keyword>
<accession>A0ABV8CNX8</accession>
<sequence>MLTQLQINGEGDILQALLMSVVLLLQAQSIADETWIRIPVHMVSGSPPAATIHLLWQGKTYPAESVVLRDGLWLARFHVQARGQVQLSLDDSGSAAMVEPRLGVATEVSDVSENNNDTVCHSVTQPGETLWGIGSQLAGPNGDPYLYILALFAANREQLDNNPDELRIGDRLYCPQPQALLQLARLSQQERKLLYRRLVGYGHRLSRH</sequence>
<reference evidence="2" key="1">
    <citation type="journal article" date="2019" name="Int. J. Syst. Evol. Microbiol.">
        <title>The Global Catalogue of Microorganisms (GCM) 10K type strain sequencing project: providing services to taxonomists for standard genome sequencing and annotation.</title>
        <authorList>
            <consortium name="The Broad Institute Genomics Platform"/>
            <consortium name="The Broad Institute Genome Sequencing Center for Infectious Disease"/>
            <person name="Wu L."/>
            <person name="Ma J."/>
        </authorList>
    </citation>
    <scope>NUCLEOTIDE SEQUENCE [LARGE SCALE GENOMIC DNA]</scope>
    <source>
        <strain evidence="2">CCUG 54939</strain>
    </source>
</reference>
<dbReference type="RefSeq" id="WP_377152089.1">
    <property type="nucleotide sequence ID" value="NZ_JBHSAF010000010.1"/>
</dbReference>
<evidence type="ECO:0000313" key="2">
    <source>
        <dbReference type="Proteomes" id="UP001595692"/>
    </source>
</evidence>
<dbReference type="InterPro" id="IPR036779">
    <property type="entry name" value="LysM_dom_sf"/>
</dbReference>
<comment type="caution">
    <text evidence="1">The sequence shown here is derived from an EMBL/GenBank/DDBJ whole genome shotgun (WGS) entry which is preliminary data.</text>
</comment>
<gene>
    <name evidence="1" type="ORF">ACFOSS_09460</name>
</gene>
<proteinExistence type="predicted"/>
<dbReference type="Proteomes" id="UP001595692">
    <property type="component" value="Unassembled WGS sequence"/>
</dbReference>
<dbReference type="EMBL" id="JBHSAF010000010">
    <property type="protein sequence ID" value="MFC3913693.1"/>
    <property type="molecule type" value="Genomic_DNA"/>
</dbReference>
<name>A0ABV8CNX8_9GAMM</name>
<protein>
    <submittedName>
        <fullName evidence="1">LysM peptidoglycan-binding domain-containing protein</fullName>
    </submittedName>
</protein>
<evidence type="ECO:0000313" key="1">
    <source>
        <dbReference type="EMBL" id="MFC3913693.1"/>
    </source>
</evidence>